<dbReference type="Pfam" id="PF01555">
    <property type="entry name" value="N6_N4_Mtase"/>
    <property type="match status" value="1"/>
</dbReference>
<sequence>MTLFNLNELDDITTEPKTIVKKGELWQLGKHRLLCGDATIKSDVEKLMDEAKVDMVFTDPPYNIAYNEPNKNKRMNEVLGNKFANKKIIKNDNIDNIEEFYFKAFSNMKDILNKHNSFYITCCGKNLYETLKALKDNDLIINTVNVWNKNNFVLSFNDYKGKHEFIVYGWKDMHRFYHKGKYQSSVWDIAKPMRSAKHPTMKPIELIENAIKNSTLENHIVYDCFLGSGSTLIACEYTKRICYGLEIDEHYCGVIIDRWEKMTHKKARRLA</sequence>
<dbReference type="EC" id="2.1.1.-" evidence="4"/>
<dbReference type="InterPro" id="IPR029063">
    <property type="entry name" value="SAM-dependent_MTases_sf"/>
</dbReference>
<gene>
    <name evidence="6" type="ORF">EPJ71_10680</name>
</gene>
<evidence type="ECO:0000313" key="6">
    <source>
        <dbReference type="EMBL" id="TXJ31191.1"/>
    </source>
</evidence>
<dbReference type="Proteomes" id="UP000322659">
    <property type="component" value="Unassembled WGS sequence"/>
</dbReference>
<dbReference type="PROSITE" id="PS00092">
    <property type="entry name" value="N6_MTASE"/>
    <property type="match status" value="1"/>
</dbReference>
<dbReference type="InterPro" id="IPR002941">
    <property type="entry name" value="DNA_methylase_N4/N6"/>
</dbReference>
<reference evidence="6 7" key="1">
    <citation type="journal article" date="1992" name="Lakartidningen">
        <title>[Penicillin V and not amoxicillin is the first choice preparation in acute otitis].</title>
        <authorList>
            <person name="Kamme C."/>
            <person name="Lundgren K."/>
            <person name="Prellner K."/>
        </authorList>
    </citation>
    <scope>NUCLEOTIDE SEQUENCE [LARGE SCALE GENOMIC DNA]</scope>
    <source>
        <strain evidence="6 7">PC5099IV</strain>
    </source>
</reference>
<evidence type="ECO:0000256" key="4">
    <source>
        <dbReference type="RuleBase" id="RU362026"/>
    </source>
</evidence>
<dbReference type="PRINTS" id="PR00508">
    <property type="entry name" value="S21N4MTFRASE"/>
</dbReference>
<evidence type="ECO:0000259" key="5">
    <source>
        <dbReference type="Pfam" id="PF01555"/>
    </source>
</evidence>
<dbReference type="Gene3D" id="3.40.50.150">
    <property type="entry name" value="Vaccinia Virus protein VP39"/>
    <property type="match status" value="1"/>
</dbReference>
<comment type="similarity">
    <text evidence="1 4">Belongs to the N(4)/N(6)-methyltransferase family.</text>
</comment>
<evidence type="ECO:0000256" key="2">
    <source>
        <dbReference type="ARBA" id="ARBA00022603"/>
    </source>
</evidence>
<dbReference type="InterPro" id="IPR002052">
    <property type="entry name" value="DNA_methylase_N6_adenine_CS"/>
</dbReference>
<dbReference type="EMBL" id="SAXZ01000014">
    <property type="protein sequence ID" value="TXJ31191.1"/>
    <property type="molecule type" value="Genomic_DNA"/>
</dbReference>
<evidence type="ECO:0000256" key="1">
    <source>
        <dbReference type="ARBA" id="ARBA00006594"/>
    </source>
</evidence>
<dbReference type="SUPFAM" id="SSF53335">
    <property type="entry name" value="S-adenosyl-L-methionine-dependent methyltransferases"/>
    <property type="match status" value="1"/>
</dbReference>
<evidence type="ECO:0000313" key="7">
    <source>
        <dbReference type="Proteomes" id="UP000322659"/>
    </source>
</evidence>
<protein>
    <recommendedName>
        <fullName evidence="4">Methyltransferase</fullName>
        <ecNumber evidence="4">2.1.1.-</ecNumber>
    </recommendedName>
</protein>
<accession>A0ABY3K6N7</accession>
<feature type="domain" description="DNA methylase N-4/N-6" evidence="5">
    <location>
        <begin position="53"/>
        <end position="254"/>
    </location>
</feature>
<name>A0ABY3K6N7_9SPIR</name>
<keyword evidence="3" id="KW-0808">Transferase</keyword>
<keyword evidence="2" id="KW-0489">Methyltransferase</keyword>
<proteinExistence type="inferred from homology"/>
<dbReference type="RefSeq" id="WP_147748706.1">
    <property type="nucleotide sequence ID" value="NZ_SAXZ01000014.1"/>
</dbReference>
<evidence type="ECO:0000256" key="3">
    <source>
        <dbReference type="ARBA" id="ARBA00022679"/>
    </source>
</evidence>
<dbReference type="InterPro" id="IPR001091">
    <property type="entry name" value="RM_Methyltransferase"/>
</dbReference>
<organism evidence="6 7">
    <name type="scientific">Brachyspira aalborgi</name>
    <dbReference type="NCBI Taxonomy" id="29522"/>
    <lineage>
        <taxon>Bacteria</taxon>
        <taxon>Pseudomonadati</taxon>
        <taxon>Spirochaetota</taxon>
        <taxon>Spirochaetia</taxon>
        <taxon>Brachyspirales</taxon>
        <taxon>Brachyspiraceae</taxon>
        <taxon>Brachyspira</taxon>
    </lineage>
</organism>
<keyword evidence="7" id="KW-1185">Reference proteome</keyword>
<comment type="caution">
    <text evidence="6">The sequence shown here is derived from an EMBL/GenBank/DDBJ whole genome shotgun (WGS) entry which is preliminary data.</text>
</comment>